<organism evidence="3 4">
    <name type="scientific">Hymenobacter sedentarius</name>
    <dbReference type="NCBI Taxonomy" id="1411621"/>
    <lineage>
        <taxon>Bacteria</taxon>
        <taxon>Pseudomonadati</taxon>
        <taxon>Bacteroidota</taxon>
        <taxon>Cytophagia</taxon>
        <taxon>Cytophagales</taxon>
        <taxon>Hymenobacteraceae</taxon>
        <taxon>Hymenobacter</taxon>
    </lineage>
</organism>
<feature type="domain" description="Rad50/SbcC-type AAA" evidence="2">
    <location>
        <begin position="6"/>
        <end position="247"/>
    </location>
</feature>
<dbReference type="Gene3D" id="3.40.50.300">
    <property type="entry name" value="P-loop containing nucleotide triphosphate hydrolases"/>
    <property type="match status" value="2"/>
</dbReference>
<sequence length="733" mass="82815">MRVLNITMSNFLCYYGENNRIVFTDGLNLILGANGYGKSKLYDAFQWVFNDYITNEALAPAVRYTSELGKALINERALAEAEKDAKISCEVCIEVSRGAGNTFQLIRRLYVVKSNENEFKAATTSQFIVRKKDVLEFKPLSEADAKLERDRLIPAEVMPYLWFQGERGVSNIIDTSRRESLKQIVNRMSDTQKWDDFIDITKQAYSIADKEFNQALNSDSTQRLKAKEYQEQQTAAQQNLEAVETELTEVEKNLDMAAQKHENIAGQLAAAQKINDLKKDRDVLGASLRIATTRYENLKLGFAKRLFTDSWLLTGTDDLVDQFEQKYNDYETIVRDRKVAAQVAYNEAEREQTRLPEGVPDRNTVQLMLHDEHCQVCDRPAPKGSEPFLAIEKLLEKPKPIKPLETTPNIAKELRELYRAGMNMQGKYSKAPEQIRATYLEQFSLEGEMRDLEDQIKSVEEAISTEVINSGLEEKDAAGMLKSIRSANDDTHTFSAQAEKLRTAREKYTTQLNDIKNGLTKLSVDVKMDPKLAQKRKMLDDLRELAIRMKSTQYKKLIHQLEETANQHFKEMNEPTGAFYGTIKFVPDGDGYMPQIHDDAGRRVDNLNTSQTSSSKLAIIMAIVTANQTRGLADQYPLIADAPISDFDAVKARAFLAQTARAFGQSIVIVKDFLDADPTQTGQYQADTVRLAQIKQDVEAAGKTLNIYQLTIPAGQTAQNRKNLSVQITPLAI</sequence>
<gene>
    <name evidence="3" type="ORF">AUC43_15425</name>
</gene>
<proteinExistence type="predicted"/>
<dbReference type="GO" id="GO:0016887">
    <property type="term" value="F:ATP hydrolysis activity"/>
    <property type="evidence" value="ECO:0007669"/>
    <property type="project" value="InterPro"/>
</dbReference>
<dbReference type="Proteomes" id="UP000059542">
    <property type="component" value="Chromosome"/>
</dbReference>
<feature type="coiled-coil region" evidence="1">
    <location>
        <begin position="442"/>
        <end position="469"/>
    </location>
</feature>
<keyword evidence="1" id="KW-0175">Coiled coil</keyword>
<dbReference type="PANTHER" id="PTHR32114:SF2">
    <property type="entry name" value="ABC TRANSPORTER ABCH.3"/>
    <property type="match status" value="1"/>
</dbReference>
<dbReference type="PANTHER" id="PTHR32114">
    <property type="entry name" value="ABC TRANSPORTER ABCH.3"/>
    <property type="match status" value="1"/>
</dbReference>
<protein>
    <recommendedName>
        <fullName evidence="2">Rad50/SbcC-type AAA domain-containing protein</fullName>
    </recommendedName>
</protein>
<accession>A0A0U4C5N9</accession>
<evidence type="ECO:0000256" key="1">
    <source>
        <dbReference type="SAM" id="Coils"/>
    </source>
</evidence>
<dbReference type="OrthoDB" id="9808768at2"/>
<dbReference type="GO" id="GO:0006302">
    <property type="term" value="P:double-strand break repair"/>
    <property type="evidence" value="ECO:0007669"/>
    <property type="project" value="InterPro"/>
</dbReference>
<feature type="coiled-coil region" evidence="1">
    <location>
        <begin position="226"/>
        <end position="260"/>
    </location>
</feature>
<dbReference type="InterPro" id="IPR027417">
    <property type="entry name" value="P-loop_NTPase"/>
</dbReference>
<name>A0A0U4C5N9_9BACT</name>
<dbReference type="EMBL" id="CP013909">
    <property type="protein sequence ID" value="ALW86354.1"/>
    <property type="molecule type" value="Genomic_DNA"/>
</dbReference>
<reference evidence="3 4" key="1">
    <citation type="submission" date="2015-12" db="EMBL/GenBank/DDBJ databases">
        <authorList>
            <person name="Shamseldin A."/>
            <person name="Moawad H."/>
            <person name="Abd El-Rahim W.M."/>
            <person name="Sadowsky M.J."/>
        </authorList>
    </citation>
    <scope>NUCLEOTIDE SEQUENCE [LARGE SCALE GENOMIC DNA]</scope>
    <source>
        <strain evidence="3 4">DG5B</strain>
    </source>
</reference>
<dbReference type="RefSeq" id="WP_068195595.1">
    <property type="nucleotide sequence ID" value="NZ_CP013909.1"/>
</dbReference>
<keyword evidence="4" id="KW-1185">Reference proteome</keyword>
<dbReference type="SUPFAM" id="SSF52540">
    <property type="entry name" value="P-loop containing nucleoside triphosphate hydrolases"/>
    <property type="match status" value="1"/>
</dbReference>
<dbReference type="InterPro" id="IPR038729">
    <property type="entry name" value="Rad50/SbcC_AAA"/>
</dbReference>
<evidence type="ECO:0000313" key="3">
    <source>
        <dbReference type="EMBL" id="ALW86354.1"/>
    </source>
</evidence>
<dbReference type="KEGG" id="hyg:AUC43_15425"/>
<dbReference type="STRING" id="1411621.AUC43_15425"/>
<dbReference type="AlphaFoldDB" id="A0A0U4C5N9"/>
<evidence type="ECO:0000259" key="2">
    <source>
        <dbReference type="Pfam" id="PF13476"/>
    </source>
</evidence>
<dbReference type="Pfam" id="PF13476">
    <property type="entry name" value="AAA_23"/>
    <property type="match status" value="1"/>
</dbReference>
<evidence type="ECO:0000313" key="4">
    <source>
        <dbReference type="Proteomes" id="UP000059542"/>
    </source>
</evidence>